<keyword evidence="1" id="KW-0812">Transmembrane</keyword>
<dbReference type="EMBL" id="SJPV01000003">
    <property type="protein sequence ID" value="TWU39787.1"/>
    <property type="molecule type" value="Genomic_DNA"/>
</dbReference>
<dbReference type="Proteomes" id="UP000319143">
    <property type="component" value="Unassembled WGS sequence"/>
</dbReference>
<keyword evidence="1" id="KW-0472">Membrane</keyword>
<evidence type="ECO:0000313" key="3">
    <source>
        <dbReference type="Proteomes" id="UP000319143"/>
    </source>
</evidence>
<proteinExistence type="predicted"/>
<comment type="caution">
    <text evidence="2">The sequence shown here is derived from an EMBL/GenBank/DDBJ whole genome shotgun (WGS) entry which is preliminary data.</text>
</comment>
<reference evidence="2 3" key="1">
    <citation type="submission" date="2019-02" db="EMBL/GenBank/DDBJ databases">
        <title>Deep-cultivation of Planctomycetes and their phenomic and genomic characterization uncovers novel biology.</title>
        <authorList>
            <person name="Wiegand S."/>
            <person name="Jogler M."/>
            <person name="Boedeker C."/>
            <person name="Pinto D."/>
            <person name="Vollmers J."/>
            <person name="Rivas-Marin E."/>
            <person name="Kohn T."/>
            <person name="Peeters S.H."/>
            <person name="Heuer A."/>
            <person name="Rast P."/>
            <person name="Oberbeckmann S."/>
            <person name="Bunk B."/>
            <person name="Jeske O."/>
            <person name="Meyerdierks A."/>
            <person name="Storesund J.E."/>
            <person name="Kallscheuer N."/>
            <person name="Luecker S."/>
            <person name="Lage O.M."/>
            <person name="Pohl T."/>
            <person name="Merkel B.J."/>
            <person name="Hornburger P."/>
            <person name="Mueller R.-W."/>
            <person name="Bruemmer F."/>
            <person name="Labrenz M."/>
            <person name="Spormann A.M."/>
            <person name="Op Den Camp H."/>
            <person name="Overmann J."/>
            <person name="Amann R."/>
            <person name="Jetten M.S.M."/>
            <person name="Mascher T."/>
            <person name="Medema M.H."/>
            <person name="Devos D.P."/>
            <person name="Kaster A.-K."/>
            <person name="Ovreas L."/>
            <person name="Rohde M."/>
            <person name="Galperin M.Y."/>
            <person name="Jogler C."/>
        </authorList>
    </citation>
    <scope>NUCLEOTIDE SEQUENCE [LARGE SCALE GENOMIC DNA]</scope>
    <source>
        <strain evidence="2 3">Poly41</strain>
    </source>
</reference>
<feature type="transmembrane region" description="Helical" evidence="1">
    <location>
        <begin position="88"/>
        <end position="111"/>
    </location>
</feature>
<accession>A0A5C6DV13</accession>
<feature type="transmembrane region" description="Helical" evidence="1">
    <location>
        <begin position="21"/>
        <end position="41"/>
    </location>
</feature>
<sequence>MTALPLASGHLLRWNYIPATLCWIASLAYLALFCLHAWASYKASWDFESVELLQVMVIGYALIGTILLIGFGLSIWLGFRARQGRWKFALGMLILSYVVFHATASTFVSLVERLANS</sequence>
<feature type="transmembrane region" description="Helical" evidence="1">
    <location>
        <begin position="53"/>
        <end position="76"/>
    </location>
</feature>
<protein>
    <submittedName>
        <fullName evidence="2">Uncharacterized protein</fullName>
    </submittedName>
</protein>
<evidence type="ECO:0000256" key="1">
    <source>
        <dbReference type="SAM" id="Phobius"/>
    </source>
</evidence>
<keyword evidence="1" id="KW-1133">Transmembrane helix</keyword>
<dbReference type="AlphaFoldDB" id="A0A5C6DV13"/>
<keyword evidence="3" id="KW-1185">Reference proteome</keyword>
<organism evidence="2 3">
    <name type="scientific">Novipirellula artificiosorum</name>
    <dbReference type="NCBI Taxonomy" id="2528016"/>
    <lineage>
        <taxon>Bacteria</taxon>
        <taxon>Pseudomonadati</taxon>
        <taxon>Planctomycetota</taxon>
        <taxon>Planctomycetia</taxon>
        <taxon>Pirellulales</taxon>
        <taxon>Pirellulaceae</taxon>
        <taxon>Novipirellula</taxon>
    </lineage>
</organism>
<evidence type="ECO:0000313" key="2">
    <source>
        <dbReference type="EMBL" id="TWU39787.1"/>
    </source>
</evidence>
<gene>
    <name evidence="2" type="ORF">Poly41_26430</name>
</gene>
<name>A0A5C6DV13_9BACT</name>